<evidence type="ECO:0000259" key="9">
    <source>
        <dbReference type="Pfam" id="PF21082"/>
    </source>
</evidence>
<evidence type="ECO:0000256" key="7">
    <source>
        <dbReference type="SAM" id="Phobius"/>
    </source>
</evidence>
<dbReference type="Pfam" id="PF21082">
    <property type="entry name" value="MS_channel_3rd"/>
    <property type="match status" value="1"/>
</dbReference>
<dbReference type="KEGG" id="phao:HF685_13510"/>
<dbReference type="InterPro" id="IPR049278">
    <property type="entry name" value="MS_channel_C"/>
</dbReference>
<proteinExistence type="inferred from homology"/>
<feature type="domain" description="Mechanosensitive ion channel MscS C-terminal" evidence="9">
    <location>
        <begin position="206"/>
        <end position="291"/>
    </location>
</feature>
<keyword evidence="4 7" id="KW-0812">Transmembrane</keyword>
<dbReference type="PANTHER" id="PTHR30347:SF1">
    <property type="entry name" value="MECHANOSENSITIVE CHANNEL MSCK"/>
    <property type="match status" value="1"/>
</dbReference>
<keyword evidence="5 7" id="KW-1133">Transmembrane helix</keyword>
<feature type="domain" description="Mechanosensitive ion channel transmembrane helices 2/3" evidence="10">
    <location>
        <begin position="88"/>
        <end position="128"/>
    </location>
</feature>
<dbReference type="InterPro" id="IPR011014">
    <property type="entry name" value="MscS_channel_TM-2"/>
</dbReference>
<comment type="subcellular location">
    <subcellularLocation>
        <location evidence="1">Cell membrane</location>
        <topology evidence="1">Multi-pass membrane protein</topology>
    </subcellularLocation>
</comment>
<name>A0A6H2DSW8_9SPHN</name>
<keyword evidence="6 7" id="KW-0472">Membrane</keyword>
<dbReference type="GO" id="GO:0005886">
    <property type="term" value="C:plasma membrane"/>
    <property type="evidence" value="ECO:0007669"/>
    <property type="project" value="UniProtKB-SubCell"/>
</dbReference>
<feature type="transmembrane region" description="Helical" evidence="7">
    <location>
        <begin position="88"/>
        <end position="107"/>
    </location>
</feature>
<dbReference type="GO" id="GO:0008381">
    <property type="term" value="F:mechanosensitive monoatomic ion channel activity"/>
    <property type="evidence" value="ECO:0007669"/>
    <property type="project" value="UniProtKB-ARBA"/>
</dbReference>
<dbReference type="InterPro" id="IPR011066">
    <property type="entry name" value="MscS_channel_C_sf"/>
</dbReference>
<comment type="similarity">
    <text evidence="2">Belongs to the MscS (TC 1.A.23) family.</text>
</comment>
<dbReference type="Pfam" id="PF00924">
    <property type="entry name" value="MS_channel_2nd"/>
    <property type="match status" value="1"/>
</dbReference>
<evidence type="ECO:0000313" key="12">
    <source>
        <dbReference type="Proteomes" id="UP000501600"/>
    </source>
</evidence>
<protein>
    <submittedName>
        <fullName evidence="11">Mechanosensitive ion channel</fullName>
    </submittedName>
</protein>
<keyword evidence="12" id="KW-1185">Reference proteome</keyword>
<accession>A0A6H2DSW8</accession>
<dbReference type="SUPFAM" id="SSF82861">
    <property type="entry name" value="Mechanosensitive channel protein MscS (YggB), transmembrane region"/>
    <property type="match status" value="1"/>
</dbReference>
<sequence>MFWRWTIITITSMMAMLVVLRLFAPLVSFIDSLAIPLGEDLSLLDIGKILLIAIGLVWGASFLSRIIEARLNKSERMTPSVRGLFSQLIRILMIGVAIFFALSMVGIDLTAFAVFTGALGVGIGFGLQSIFSNFVAGIIIILEKTLKVGDFIDLEGGITGEVREINVRSTLITTNDNIDMLIPNSEFINKRVINWTLREAKRRIHVPVGVAYGTDKDLVKKAILEAADNVEFTLKGFKNRKPDVWLVNFGDSSLDFELVVWLTDEATKRPAKVHATYCWEIETALAKYDITIPFPQRDLHMIKNATED</sequence>
<evidence type="ECO:0000259" key="10">
    <source>
        <dbReference type="Pfam" id="PF21088"/>
    </source>
</evidence>
<dbReference type="InterPro" id="IPR052702">
    <property type="entry name" value="MscS-like_channel"/>
</dbReference>
<dbReference type="PANTHER" id="PTHR30347">
    <property type="entry name" value="POTASSIUM CHANNEL RELATED"/>
    <property type="match status" value="1"/>
</dbReference>
<dbReference type="SUPFAM" id="SSF50182">
    <property type="entry name" value="Sm-like ribonucleoproteins"/>
    <property type="match status" value="1"/>
</dbReference>
<reference evidence="11 12" key="1">
    <citation type="submission" date="2020-04" db="EMBL/GenBank/DDBJ databases">
        <title>Genome sequence for Sphingorhabdus sp. strain M1.</title>
        <authorList>
            <person name="Park S.-J."/>
        </authorList>
    </citation>
    <scope>NUCLEOTIDE SEQUENCE [LARGE SCALE GENOMIC DNA]</scope>
    <source>
        <strain evidence="11 12">JK6</strain>
    </source>
</reference>
<organism evidence="11 12">
    <name type="scientific">Parasphingorhabdus halotolerans</name>
    <dbReference type="NCBI Taxonomy" id="2725558"/>
    <lineage>
        <taxon>Bacteria</taxon>
        <taxon>Pseudomonadati</taxon>
        <taxon>Pseudomonadota</taxon>
        <taxon>Alphaproteobacteria</taxon>
        <taxon>Sphingomonadales</taxon>
        <taxon>Sphingomonadaceae</taxon>
        <taxon>Parasphingorhabdus</taxon>
    </lineage>
</organism>
<dbReference type="InterPro" id="IPR010920">
    <property type="entry name" value="LSM_dom_sf"/>
</dbReference>
<dbReference type="InterPro" id="IPR006685">
    <property type="entry name" value="MscS_channel_2nd"/>
</dbReference>
<evidence type="ECO:0000256" key="2">
    <source>
        <dbReference type="ARBA" id="ARBA00008017"/>
    </source>
</evidence>
<dbReference type="AlphaFoldDB" id="A0A6H2DSW8"/>
<keyword evidence="3" id="KW-1003">Cell membrane</keyword>
<feature type="transmembrane region" description="Helical" evidence="7">
    <location>
        <begin position="7"/>
        <end position="29"/>
    </location>
</feature>
<evidence type="ECO:0000256" key="3">
    <source>
        <dbReference type="ARBA" id="ARBA00022475"/>
    </source>
</evidence>
<dbReference type="Gene3D" id="3.30.70.100">
    <property type="match status" value="1"/>
</dbReference>
<evidence type="ECO:0000256" key="1">
    <source>
        <dbReference type="ARBA" id="ARBA00004651"/>
    </source>
</evidence>
<dbReference type="Gene3D" id="2.30.30.60">
    <property type="match status" value="1"/>
</dbReference>
<evidence type="ECO:0000256" key="6">
    <source>
        <dbReference type="ARBA" id="ARBA00023136"/>
    </source>
</evidence>
<dbReference type="Proteomes" id="UP000501600">
    <property type="component" value="Chromosome"/>
</dbReference>
<evidence type="ECO:0000313" key="11">
    <source>
        <dbReference type="EMBL" id="QJB70851.1"/>
    </source>
</evidence>
<dbReference type="InterPro" id="IPR023408">
    <property type="entry name" value="MscS_beta-dom_sf"/>
</dbReference>
<evidence type="ECO:0000256" key="4">
    <source>
        <dbReference type="ARBA" id="ARBA00022692"/>
    </source>
</evidence>
<gene>
    <name evidence="11" type="ORF">HF685_13510</name>
</gene>
<evidence type="ECO:0000256" key="5">
    <source>
        <dbReference type="ARBA" id="ARBA00022989"/>
    </source>
</evidence>
<dbReference type="SUPFAM" id="SSF82689">
    <property type="entry name" value="Mechanosensitive channel protein MscS (YggB), C-terminal domain"/>
    <property type="match status" value="1"/>
</dbReference>
<feature type="transmembrane region" description="Helical" evidence="7">
    <location>
        <begin position="49"/>
        <end position="67"/>
    </location>
</feature>
<dbReference type="Gene3D" id="1.10.287.1260">
    <property type="match status" value="1"/>
</dbReference>
<evidence type="ECO:0000259" key="8">
    <source>
        <dbReference type="Pfam" id="PF00924"/>
    </source>
</evidence>
<dbReference type="InterPro" id="IPR049142">
    <property type="entry name" value="MS_channel_1st"/>
</dbReference>
<feature type="transmembrane region" description="Helical" evidence="7">
    <location>
        <begin position="113"/>
        <end position="142"/>
    </location>
</feature>
<dbReference type="EMBL" id="CP051217">
    <property type="protein sequence ID" value="QJB70851.1"/>
    <property type="molecule type" value="Genomic_DNA"/>
</dbReference>
<feature type="domain" description="Mechanosensitive ion channel MscS" evidence="8">
    <location>
        <begin position="130"/>
        <end position="196"/>
    </location>
</feature>
<dbReference type="Pfam" id="PF21088">
    <property type="entry name" value="MS_channel_1st"/>
    <property type="match status" value="1"/>
</dbReference>